<accession>A0ABP9UPB3</accession>
<reference evidence="1 2" key="1">
    <citation type="submission" date="2024-02" db="EMBL/GenBank/DDBJ databases">
        <title>Haloferula sargassicola NBRC 104335.</title>
        <authorList>
            <person name="Ichikawa N."/>
            <person name="Katano-Makiyama Y."/>
            <person name="Hidaka K."/>
        </authorList>
    </citation>
    <scope>NUCLEOTIDE SEQUENCE [LARGE SCALE GENOMIC DNA]</scope>
    <source>
        <strain evidence="1 2">NBRC 104335</strain>
    </source>
</reference>
<name>A0ABP9UPB3_9BACT</name>
<comment type="caution">
    <text evidence="1">The sequence shown here is derived from an EMBL/GenBank/DDBJ whole genome shotgun (WGS) entry which is preliminary data.</text>
</comment>
<keyword evidence="2" id="KW-1185">Reference proteome</keyword>
<gene>
    <name evidence="1" type="ORF">Hsar01_02629</name>
</gene>
<evidence type="ECO:0000313" key="2">
    <source>
        <dbReference type="Proteomes" id="UP001476282"/>
    </source>
</evidence>
<sequence>MKIIELNLPDLSDHPPDPQVSLGVFEAWVRGDSATRSRAEMTDEQIQDDFMRNEGRMEEFRYQG</sequence>
<proteinExistence type="predicted"/>
<organism evidence="1 2">
    <name type="scientific">Haloferula sargassicola</name>
    <dbReference type="NCBI Taxonomy" id="490096"/>
    <lineage>
        <taxon>Bacteria</taxon>
        <taxon>Pseudomonadati</taxon>
        <taxon>Verrucomicrobiota</taxon>
        <taxon>Verrucomicrobiia</taxon>
        <taxon>Verrucomicrobiales</taxon>
        <taxon>Verrucomicrobiaceae</taxon>
        <taxon>Haloferula</taxon>
    </lineage>
</organism>
<dbReference type="EMBL" id="BAABRI010000014">
    <property type="protein sequence ID" value="GAA5483398.1"/>
    <property type="molecule type" value="Genomic_DNA"/>
</dbReference>
<evidence type="ECO:0000313" key="1">
    <source>
        <dbReference type="EMBL" id="GAA5483398.1"/>
    </source>
</evidence>
<dbReference type="Proteomes" id="UP001476282">
    <property type="component" value="Unassembled WGS sequence"/>
</dbReference>
<protein>
    <submittedName>
        <fullName evidence="1">Uncharacterized protein</fullName>
    </submittedName>
</protein>
<dbReference type="RefSeq" id="WP_353567508.1">
    <property type="nucleotide sequence ID" value="NZ_BAABRI010000014.1"/>
</dbReference>